<dbReference type="SUPFAM" id="SSF53448">
    <property type="entry name" value="Nucleotide-diphospho-sugar transferases"/>
    <property type="match status" value="1"/>
</dbReference>
<gene>
    <name evidence="11" type="ORF">FOJ82_05755</name>
</gene>
<sequence>MVSVIIAAHNEAAVLGRTLDTLLADAPGAQVIVVANGCSDDTSGVARSRSGVDVIRVSPGSKPLALNTGDIAADSFPRIFLDADISVPKGTVDRLVTALETPGIMAAGPSRKLNVSGRPWPVASHAAIHSRLPAFRQGLFGRGMIAISEEGRARFEEFPNMVADDLFLDSLFAPHEKILVEESRVVVEAPATTKDLVRRLVRVRRGSTAMRRAGRQGLLPIRPRPSDAWSWIRDVVAKDAKLLPAGVVYAALTAYSGILASHGPVDSMDWGRGESARP</sequence>
<name>A0A553K1P7_9ACTN</name>
<evidence type="ECO:0000256" key="1">
    <source>
        <dbReference type="ARBA" id="ARBA00004236"/>
    </source>
</evidence>
<dbReference type="GO" id="GO:0005886">
    <property type="term" value="C:plasma membrane"/>
    <property type="evidence" value="ECO:0007669"/>
    <property type="project" value="UniProtKB-SubCell"/>
</dbReference>
<dbReference type="OrthoDB" id="9771846at2"/>
<evidence type="ECO:0000313" key="11">
    <source>
        <dbReference type="EMBL" id="TRY18626.1"/>
    </source>
</evidence>
<feature type="domain" description="Glycosyltransferase 2-like" evidence="10">
    <location>
        <begin position="3"/>
        <end position="133"/>
    </location>
</feature>
<accession>A0A553K1P7</accession>
<keyword evidence="3" id="KW-0328">Glycosyltransferase</keyword>
<keyword evidence="12" id="KW-1185">Reference proteome</keyword>
<evidence type="ECO:0000256" key="9">
    <source>
        <dbReference type="ARBA" id="ARBA00040345"/>
    </source>
</evidence>
<evidence type="ECO:0000256" key="7">
    <source>
        <dbReference type="ARBA" id="ARBA00037904"/>
    </source>
</evidence>
<protein>
    <recommendedName>
        <fullName evidence="9">4,4'-diaponeurosporenoate glycosyltransferase</fullName>
    </recommendedName>
</protein>
<evidence type="ECO:0000256" key="6">
    <source>
        <dbReference type="ARBA" id="ARBA00037281"/>
    </source>
</evidence>
<comment type="caution">
    <text evidence="11">The sequence shown here is derived from an EMBL/GenBank/DDBJ whole genome shotgun (WGS) entry which is preliminary data.</text>
</comment>
<dbReference type="PANTHER" id="PTHR43646">
    <property type="entry name" value="GLYCOSYLTRANSFERASE"/>
    <property type="match status" value="1"/>
</dbReference>
<keyword evidence="4 11" id="KW-0808">Transferase</keyword>
<dbReference type="Proteomes" id="UP000317638">
    <property type="component" value="Unassembled WGS sequence"/>
</dbReference>
<comment type="function">
    <text evidence="6">Catalyzes the glycosylation of 4,4'-diaponeurosporenoate, i.e. the esterification of glucose at the C1'' position with the carboxyl group of 4,4'-diaponeurosporenic acid, to form glycosyl-4,4'-diaponeurosporenoate. This is a step in the biosynthesis of staphyloxanthin, an orange pigment present in most staphylococci strains.</text>
</comment>
<evidence type="ECO:0000256" key="2">
    <source>
        <dbReference type="ARBA" id="ARBA00022475"/>
    </source>
</evidence>
<evidence type="ECO:0000256" key="5">
    <source>
        <dbReference type="ARBA" id="ARBA00023136"/>
    </source>
</evidence>
<dbReference type="Gene3D" id="3.90.550.10">
    <property type="entry name" value="Spore Coat Polysaccharide Biosynthesis Protein SpsA, Chain A"/>
    <property type="match status" value="1"/>
</dbReference>
<dbReference type="GO" id="GO:0016757">
    <property type="term" value="F:glycosyltransferase activity"/>
    <property type="evidence" value="ECO:0007669"/>
    <property type="project" value="UniProtKB-KW"/>
</dbReference>
<reference evidence="11 12" key="1">
    <citation type="submission" date="2019-07" db="EMBL/GenBank/DDBJ databases">
        <authorList>
            <person name="Zhou L.-Y."/>
        </authorList>
    </citation>
    <scope>NUCLEOTIDE SEQUENCE [LARGE SCALE GENOMIC DNA]</scope>
    <source>
        <strain evidence="11 12">YIM 101269</strain>
    </source>
</reference>
<comment type="subcellular location">
    <subcellularLocation>
        <location evidence="1">Cell membrane</location>
    </subcellularLocation>
</comment>
<evidence type="ECO:0000313" key="12">
    <source>
        <dbReference type="Proteomes" id="UP000317638"/>
    </source>
</evidence>
<evidence type="ECO:0000256" key="8">
    <source>
        <dbReference type="ARBA" id="ARBA00038120"/>
    </source>
</evidence>
<evidence type="ECO:0000256" key="4">
    <source>
        <dbReference type="ARBA" id="ARBA00022679"/>
    </source>
</evidence>
<dbReference type="EMBL" id="VKKG01000002">
    <property type="protein sequence ID" value="TRY18626.1"/>
    <property type="molecule type" value="Genomic_DNA"/>
</dbReference>
<dbReference type="Pfam" id="PF00535">
    <property type="entry name" value="Glycos_transf_2"/>
    <property type="match status" value="1"/>
</dbReference>
<dbReference type="InterPro" id="IPR029044">
    <property type="entry name" value="Nucleotide-diphossugar_trans"/>
</dbReference>
<dbReference type="InterPro" id="IPR001173">
    <property type="entry name" value="Glyco_trans_2-like"/>
</dbReference>
<organism evidence="11 12">
    <name type="scientific">Tessaracoccus rhinocerotis</name>
    <dbReference type="NCBI Taxonomy" id="1689449"/>
    <lineage>
        <taxon>Bacteria</taxon>
        <taxon>Bacillati</taxon>
        <taxon>Actinomycetota</taxon>
        <taxon>Actinomycetes</taxon>
        <taxon>Propionibacteriales</taxon>
        <taxon>Propionibacteriaceae</taxon>
        <taxon>Tessaracoccus</taxon>
    </lineage>
</organism>
<keyword evidence="2" id="KW-1003">Cell membrane</keyword>
<keyword evidence="5" id="KW-0472">Membrane</keyword>
<comment type="pathway">
    <text evidence="7">Carotenoid biosynthesis; staphyloxanthin biosynthesis; staphyloxanthin from farnesyl diphosphate: step 4/5.</text>
</comment>
<evidence type="ECO:0000259" key="10">
    <source>
        <dbReference type="Pfam" id="PF00535"/>
    </source>
</evidence>
<evidence type="ECO:0000256" key="3">
    <source>
        <dbReference type="ARBA" id="ARBA00022676"/>
    </source>
</evidence>
<dbReference type="AlphaFoldDB" id="A0A553K1P7"/>
<proteinExistence type="inferred from homology"/>
<dbReference type="RefSeq" id="WP_143937521.1">
    <property type="nucleotide sequence ID" value="NZ_VKKG01000002.1"/>
</dbReference>
<comment type="similarity">
    <text evidence="8">Belongs to the glycosyltransferase 2 family. CrtQ subfamily.</text>
</comment>
<dbReference type="PANTHER" id="PTHR43646:SF2">
    <property type="entry name" value="GLYCOSYLTRANSFERASE 2-LIKE DOMAIN-CONTAINING PROTEIN"/>
    <property type="match status" value="1"/>
</dbReference>